<dbReference type="Pfam" id="PF07647">
    <property type="entry name" value="SAM_2"/>
    <property type="match status" value="1"/>
</dbReference>
<dbReference type="PANTHER" id="PTHR46007">
    <property type="entry name" value="MEDIATOR OF RNA POLYMERASE II TRANSCRIPTION SUBUNIT 12"/>
    <property type="match status" value="1"/>
</dbReference>
<reference evidence="3" key="1">
    <citation type="submission" date="2020-05" db="EMBL/GenBank/DDBJ databases">
        <title>Phylogenomic resolution of chytrid fungi.</title>
        <authorList>
            <person name="Stajich J.E."/>
            <person name="Amses K."/>
            <person name="Simmons R."/>
            <person name="Seto K."/>
            <person name="Myers J."/>
            <person name="Bonds A."/>
            <person name="Quandt C.A."/>
            <person name="Barry K."/>
            <person name="Liu P."/>
            <person name="Grigoriev I."/>
            <person name="Longcore J.E."/>
            <person name="James T.Y."/>
        </authorList>
    </citation>
    <scope>NUCLEOTIDE SEQUENCE</scope>
    <source>
        <strain evidence="3">JEL0513</strain>
    </source>
</reference>
<evidence type="ECO:0000256" key="1">
    <source>
        <dbReference type="SAM" id="MobiDB-lite"/>
    </source>
</evidence>
<dbReference type="GO" id="GO:0003713">
    <property type="term" value="F:transcription coactivator activity"/>
    <property type="evidence" value="ECO:0007669"/>
    <property type="project" value="TreeGrafter"/>
</dbReference>
<feature type="non-terminal residue" evidence="3">
    <location>
        <position position="745"/>
    </location>
</feature>
<feature type="compositionally biased region" description="Low complexity" evidence="1">
    <location>
        <begin position="385"/>
        <end position="405"/>
    </location>
</feature>
<gene>
    <name evidence="3" type="ORF">HK100_003711</name>
</gene>
<feature type="compositionally biased region" description="Basic and acidic residues" evidence="1">
    <location>
        <begin position="529"/>
        <end position="538"/>
    </location>
</feature>
<proteinExistence type="predicted"/>
<dbReference type="PROSITE" id="PS50105">
    <property type="entry name" value="SAM_DOMAIN"/>
    <property type="match status" value="1"/>
</dbReference>
<dbReference type="Gene3D" id="1.10.150.50">
    <property type="entry name" value="Transcription Factor, Ets-1"/>
    <property type="match status" value="1"/>
</dbReference>
<dbReference type="InterPro" id="IPR001660">
    <property type="entry name" value="SAM"/>
</dbReference>
<dbReference type="InterPro" id="IPR051647">
    <property type="entry name" value="Mediator_comp_sub12"/>
</dbReference>
<dbReference type="InterPro" id="IPR014756">
    <property type="entry name" value="Ig_E-set"/>
</dbReference>
<protein>
    <recommendedName>
        <fullName evidence="2">SAM domain-containing protein</fullName>
    </recommendedName>
</protein>
<accession>A0AAD5XEE5</accession>
<feature type="region of interest" description="Disordered" evidence="1">
    <location>
        <begin position="520"/>
        <end position="542"/>
    </location>
</feature>
<dbReference type="InterPro" id="IPR013761">
    <property type="entry name" value="SAM/pointed_sf"/>
</dbReference>
<evidence type="ECO:0000259" key="2">
    <source>
        <dbReference type="PROSITE" id="PS50105"/>
    </source>
</evidence>
<dbReference type="InterPro" id="IPR011021">
    <property type="entry name" value="Arrestin-like_N"/>
</dbReference>
<dbReference type="GO" id="GO:0045944">
    <property type="term" value="P:positive regulation of transcription by RNA polymerase II"/>
    <property type="evidence" value="ECO:0007669"/>
    <property type="project" value="TreeGrafter"/>
</dbReference>
<organism evidence="3 4">
    <name type="scientific">Physocladia obscura</name>
    <dbReference type="NCBI Taxonomy" id="109957"/>
    <lineage>
        <taxon>Eukaryota</taxon>
        <taxon>Fungi</taxon>
        <taxon>Fungi incertae sedis</taxon>
        <taxon>Chytridiomycota</taxon>
        <taxon>Chytridiomycota incertae sedis</taxon>
        <taxon>Chytridiomycetes</taxon>
        <taxon>Chytridiales</taxon>
        <taxon>Chytriomycetaceae</taxon>
        <taxon>Physocladia</taxon>
    </lineage>
</organism>
<dbReference type="Proteomes" id="UP001211907">
    <property type="component" value="Unassembled WGS sequence"/>
</dbReference>
<dbReference type="Gene3D" id="2.60.40.640">
    <property type="match status" value="1"/>
</dbReference>
<name>A0AAD5XEE5_9FUNG</name>
<dbReference type="Pfam" id="PF00339">
    <property type="entry name" value="Arrestin_N"/>
    <property type="match status" value="1"/>
</dbReference>
<sequence>MAPYLQHFEVVGKGKNLRASDGAIVAEAGWDTEGILEGAVLLKVGNKLKVRFAYVKNQIKPLSSIEECYAETNWTVPGNRLNEKPISESNRVTHISRVFQQLSEVVFESNEPILPHSQQRGESNSYPFTFKLPKNKMPSSFESNSGSIQYYIKCTMLYQEGMKLLKSSIDFEVPVIILMPEAAKLKLLQAPSRMTYDSSSPPDGAAAAVDKVQFEVEIPKRILVVGDIVDVSFTLKSLPENTRLRMINASLRTVAQYLNSDGVGAIAKFPRPLSEASENFPLVYLNEPLVRKLQLTIDKEMAHASFESTLISIKTVFRLEIVLSDSETPNVSYEIPIVVIPTLEEAQPQINDGQEQYFQQQQRQTLDYEQQYQYSQQAPFVQPDYSNYANGSSGINGNNGQSNNYQTSLSNYQQQLQTRTNSVVSGSIYSRGDSESTMSITIPTRNESSADVARGFQRVPVPPQQQQQYQQQQQQYQQYQQYQQQQLQQQQQQQQQQYYQQQPQHQVPILPPVVVRQQSVGSAMYKRPSRPEAPERSRSLSKAALAAESLAAAATTSSTSPRLPPYEEFTMLSTPSATTTSSSVPPLSTASSTAMDTKITDLLAEIEALELAVAEKADHISGGSDAGSLNGTGGGGGAAAIGGGAMRGVGNLLFQTPRGASPAILPADSVSVRSAGASSAMGGTTNGSVSVPNQNWGVVEVCEWVKSLGCTVDVLDAFKAEEIDGNILLTLTDGDLKNELKIMSL</sequence>
<dbReference type="EMBL" id="JADGJH010001946">
    <property type="protein sequence ID" value="KAJ3106581.1"/>
    <property type="molecule type" value="Genomic_DNA"/>
</dbReference>
<dbReference type="SUPFAM" id="SSF47769">
    <property type="entry name" value="SAM/Pointed domain"/>
    <property type="match status" value="1"/>
</dbReference>
<dbReference type="GO" id="GO:0016592">
    <property type="term" value="C:mediator complex"/>
    <property type="evidence" value="ECO:0007669"/>
    <property type="project" value="TreeGrafter"/>
</dbReference>
<comment type="caution">
    <text evidence="3">The sequence shown here is derived from an EMBL/GenBank/DDBJ whole genome shotgun (WGS) entry which is preliminary data.</text>
</comment>
<dbReference type="PANTHER" id="PTHR46007:SF8">
    <property type="entry name" value="C2H2-TYPE DOMAIN-CONTAINING PROTEIN"/>
    <property type="match status" value="1"/>
</dbReference>
<evidence type="ECO:0000313" key="4">
    <source>
        <dbReference type="Proteomes" id="UP001211907"/>
    </source>
</evidence>
<feature type="domain" description="SAM" evidence="2">
    <location>
        <begin position="696"/>
        <end position="745"/>
    </location>
</feature>
<dbReference type="SUPFAM" id="SSF81296">
    <property type="entry name" value="E set domains"/>
    <property type="match status" value="1"/>
</dbReference>
<feature type="region of interest" description="Disordered" evidence="1">
    <location>
        <begin position="383"/>
        <end position="406"/>
    </location>
</feature>
<keyword evidence="4" id="KW-1185">Reference proteome</keyword>
<dbReference type="InterPro" id="IPR014752">
    <property type="entry name" value="Arrestin-like_C"/>
</dbReference>
<evidence type="ECO:0000313" key="3">
    <source>
        <dbReference type="EMBL" id="KAJ3106581.1"/>
    </source>
</evidence>
<dbReference type="AlphaFoldDB" id="A0AAD5XEE5"/>